<dbReference type="InterPro" id="IPR036291">
    <property type="entry name" value="NAD(P)-bd_dom_sf"/>
</dbReference>
<dbReference type="CDD" id="cd05233">
    <property type="entry name" value="SDR_c"/>
    <property type="match status" value="1"/>
</dbReference>
<comment type="caution">
    <text evidence="3">The sequence shown here is derived from an EMBL/GenBank/DDBJ whole genome shotgun (WGS) entry which is preliminary data.</text>
</comment>
<dbReference type="Pfam" id="PF13561">
    <property type="entry name" value="adh_short_C2"/>
    <property type="match status" value="1"/>
</dbReference>
<evidence type="ECO:0000256" key="2">
    <source>
        <dbReference type="ARBA" id="ARBA00023002"/>
    </source>
</evidence>
<dbReference type="Proteomes" id="UP000465304">
    <property type="component" value="Unassembled WGS sequence"/>
</dbReference>
<gene>
    <name evidence="3" type="ORF">MHIP_58540</name>
</gene>
<dbReference type="FunFam" id="3.40.50.720:FF:000084">
    <property type="entry name" value="Short-chain dehydrogenase reductase"/>
    <property type="match status" value="1"/>
</dbReference>
<dbReference type="PRINTS" id="PR00081">
    <property type="entry name" value="GDHRDH"/>
</dbReference>
<dbReference type="InterPro" id="IPR002347">
    <property type="entry name" value="SDR_fam"/>
</dbReference>
<proteinExistence type="inferred from homology"/>
<dbReference type="GO" id="GO:0016616">
    <property type="term" value="F:oxidoreductase activity, acting on the CH-OH group of donors, NAD or NADP as acceptor"/>
    <property type="evidence" value="ECO:0007669"/>
    <property type="project" value="TreeGrafter"/>
</dbReference>
<dbReference type="PROSITE" id="PS00061">
    <property type="entry name" value="ADH_SHORT"/>
    <property type="match status" value="1"/>
</dbReference>
<dbReference type="InterPro" id="IPR020904">
    <property type="entry name" value="Sc_DH/Rdtase_CS"/>
</dbReference>
<dbReference type="PRINTS" id="PR00080">
    <property type="entry name" value="SDRFAMILY"/>
</dbReference>
<name>A0A7I9ZWG3_9MYCO</name>
<organism evidence="3 4">
    <name type="scientific">Mycolicibacterium hippocampi</name>
    <dbReference type="NCBI Taxonomy" id="659824"/>
    <lineage>
        <taxon>Bacteria</taxon>
        <taxon>Bacillati</taxon>
        <taxon>Actinomycetota</taxon>
        <taxon>Actinomycetes</taxon>
        <taxon>Mycobacteriales</taxon>
        <taxon>Mycobacteriaceae</taxon>
        <taxon>Mycolicibacterium</taxon>
    </lineage>
</organism>
<protein>
    <submittedName>
        <fullName evidence="3">Short chain dehydrogenase</fullName>
    </submittedName>
</protein>
<dbReference type="SUPFAM" id="SSF51735">
    <property type="entry name" value="NAD(P)-binding Rossmann-fold domains"/>
    <property type="match status" value="1"/>
</dbReference>
<dbReference type="PANTHER" id="PTHR42760">
    <property type="entry name" value="SHORT-CHAIN DEHYDROGENASES/REDUCTASES FAMILY MEMBER"/>
    <property type="match status" value="1"/>
</dbReference>
<evidence type="ECO:0000256" key="1">
    <source>
        <dbReference type="ARBA" id="ARBA00006484"/>
    </source>
</evidence>
<dbReference type="Gene3D" id="3.40.50.720">
    <property type="entry name" value="NAD(P)-binding Rossmann-like Domain"/>
    <property type="match status" value="1"/>
</dbReference>
<comment type="similarity">
    <text evidence="1">Belongs to the short-chain dehydrogenases/reductases (SDR) family.</text>
</comment>
<accession>A0A7I9ZWG3</accession>
<reference evidence="3 4" key="1">
    <citation type="journal article" date="2019" name="Emerg. Microbes Infect.">
        <title>Comprehensive subspecies identification of 175 nontuberculous mycobacteria species based on 7547 genomic profiles.</title>
        <authorList>
            <person name="Matsumoto Y."/>
            <person name="Kinjo T."/>
            <person name="Motooka D."/>
            <person name="Nabeya D."/>
            <person name="Jung N."/>
            <person name="Uechi K."/>
            <person name="Horii T."/>
            <person name="Iida T."/>
            <person name="Fujita J."/>
            <person name="Nakamura S."/>
        </authorList>
    </citation>
    <scope>NUCLEOTIDE SEQUENCE [LARGE SCALE GENOMIC DNA]</scope>
    <source>
        <strain evidence="3 4">JCM 30996</strain>
    </source>
</reference>
<dbReference type="AlphaFoldDB" id="A0A7I9ZWG3"/>
<dbReference type="NCBIfam" id="NF005893">
    <property type="entry name" value="PRK07856.1"/>
    <property type="match status" value="1"/>
</dbReference>
<keyword evidence="4" id="KW-1185">Reference proteome</keyword>
<keyword evidence="2" id="KW-0560">Oxidoreductase</keyword>
<evidence type="ECO:0000313" key="4">
    <source>
        <dbReference type="Proteomes" id="UP000465304"/>
    </source>
</evidence>
<sequence length="300" mass="30943">MTETMPGSTVFVLMVMKGSGDSQVGWLPKQALAWYASTVTETADSDLQAVRLGLAGRVVLVTGGVRGVGAGISKVFADQGATVVTCARRPVEGLPYDFHSCDIRDDDSVASLIGAVIADHGRLDVVVNNAGGSPYVLAADASAKFSRKIIELNLLGALSVSTHANTVMQNQASGGSIVNITSVSGRRATPGTVAYGAAKAGMENMTATLAVEWAPKVRVNSVVVGMVETEQSELFYGDADSIAAISKNVPLGRLAKPTDIGWATAFLASEAASYISGASLEVHGGGEPPHYLSTTTADIK</sequence>
<dbReference type="EMBL" id="BLLB01000002">
    <property type="protein sequence ID" value="GFH05371.1"/>
    <property type="molecule type" value="Genomic_DNA"/>
</dbReference>
<evidence type="ECO:0000313" key="3">
    <source>
        <dbReference type="EMBL" id="GFH05371.1"/>
    </source>
</evidence>